<feature type="compositionally biased region" description="Basic and acidic residues" evidence="6">
    <location>
        <begin position="127"/>
        <end position="140"/>
    </location>
</feature>
<comment type="subcellular location">
    <subcellularLocation>
        <location evidence="2">Cytoplasm</location>
    </subcellularLocation>
    <subcellularLocation>
        <location evidence="1">Nucleus</location>
    </subcellularLocation>
</comment>
<organism evidence="7 8">
    <name type="scientific">Bemisia tabaci</name>
    <name type="common">Sweetpotato whitefly</name>
    <name type="synonym">Aleurodes tabaci</name>
    <dbReference type="NCBI Taxonomy" id="7038"/>
    <lineage>
        <taxon>Eukaryota</taxon>
        <taxon>Metazoa</taxon>
        <taxon>Ecdysozoa</taxon>
        <taxon>Arthropoda</taxon>
        <taxon>Hexapoda</taxon>
        <taxon>Insecta</taxon>
        <taxon>Pterygota</taxon>
        <taxon>Neoptera</taxon>
        <taxon>Paraneoptera</taxon>
        <taxon>Hemiptera</taxon>
        <taxon>Sternorrhyncha</taxon>
        <taxon>Aleyrodoidea</taxon>
        <taxon>Aleyrodidae</taxon>
        <taxon>Aleyrodinae</taxon>
        <taxon>Bemisia</taxon>
    </lineage>
</organism>
<keyword evidence="5" id="KW-0539">Nucleus</keyword>
<evidence type="ECO:0000256" key="3">
    <source>
        <dbReference type="ARBA" id="ARBA00022490"/>
    </source>
</evidence>
<dbReference type="InterPro" id="IPR033335">
    <property type="entry name" value="JUPITER"/>
</dbReference>
<feature type="compositionally biased region" description="Polar residues" evidence="6">
    <location>
        <begin position="189"/>
        <end position="200"/>
    </location>
</feature>
<name>A0A9P0CE41_BEMTA</name>
<proteinExistence type="predicted"/>
<evidence type="ECO:0000256" key="4">
    <source>
        <dbReference type="ARBA" id="ARBA00022553"/>
    </source>
</evidence>
<keyword evidence="4" id="KW-0597">Phosphoprotein</keyword>
<evidence type="ECO:0008006" key="9">
    <source>
        <dbReference type="Google" id="ProtNLM"/>
    </source>
</evidence>
<dbReference type="Pfam" id="PF17054">
    <property type="entry name" value="JUPITER"/>
    <property type="match status" value="1"/>
</dbReference>
<dbReference type="Proteomes" id="UP001152759">
    <property type="component" value="Chromosome 2"/>
</dbReference>
<reference evidence="7" key="1">
    <citation type="submission" date="2021-12" db="EMBL/GenBank/DDBJ databases">
        <authorList>
            <person name="King R."/>
        </authorList>
    </citation>
    <scope>NUCLEOTIDE SEQUENCE</scope>
</reference>
<evidence type="ECO:0000313" key="8">
    <source>
        <dbReference type="Proteomes" id="UP001152759"/>
    </source>
</evidence>
<dbReference type="AlphaFoldDB" id="A0A9P0CE41"/>
<keyword evidence="3" id="KW-0963">Cytoplasm</keyword>
<protein>
    <recommendedName>
        <fullName evidence="9">Microtubule-associated protein Jupiter</fullName>
    </recommendedName>
</protein>
<dbReference type="GO" id="GO:0005634">
    <property type="term" value="C:nucleus"/>
    <property type="evidence" value="ECO:0007669"/>
    <property type="project" value="UniProtKB-SubCell"/>
</dbReference>
<evidence type="ECO:0000256" key="6">
    <source>
        <dbReference type="SAM" id="MobiDB-lite"/>
    </source>
</evidence>
<keyword evidence="8" id="KW-1185">Reference proteome</keyword>
<dbReference type="GO" id="GO:0005737">
    <property type="term" value="C:cytoplasm"/>
    <property type="evidence" value="ECO:0007669"/>
    <property type="project" value="UniProtKB-SubCell"/>
</dbReference>
<evidence type="ECO:0000256" key="1">
    <source>
        <dbReference type="ARBA" id="ARBA00004123"/>
    </source>
</evidence>
<feature type="compositionally biased region" description="Polar residues" evidence="6">
    <location>
        <begin position="54"/>
        <end position="64"/>
    </location>
</feature>
<evidence type="ECO:0000256" key="2">
    <source>
        <dbReference type="ARBA" id="ARBA00004496"/>
    </source>
</evidence>
<sequence length="257" mass="26817">MKPPGGYCHDLFGASFNGSPCHNRVLKPPGGGSSDIFGSPEPPASHSLRKTRTYDQTPSGTAMNGTKSPTDSTPSSAASSTGNNSHFNSQENLNGDAPVSEPDAATPPSTPDEAQAPTQASEPEPEPESKPEPESERVEEVESALSECSIRSEKVTCGASSETVTATTNGKKYYRSDSHSRILGDGSESDNAPSNGTNGQAFRRKSSAADKTDGNPVTGDGYEPTQVKETRTTTSAPASDLKPRQRVPPGGFSSGLW</sequence>
<accession>A0A9P0CE41</accession>
<evidence type="ECO:0000313" key="7">
    <source>
        <dbReference type="EMBL" id="CAH0766122.1"/>
    </source>
</evidence>
<feature type="region of interest" description="Disordered" evidence="6">
    <location>
        <begin position="22"/>
        <end position="257"/>
    </location>
</feature>
<gene>
    <name evidence="7" type="ORF">BEMITA_LOCUS4166</name>
</gene>
<feature type="compositionally biased region" description="Polar residues" evidence="6">
    <location>
        <begin position="158"/>
        <end position="170"/>
    </location>
</feature>
<feature type="compositionally biased region" description="Low complexity" evidence="6">
    <location>
        <begin position="65"/>
        <end position="85"/>
    </location>
</feature>
<evidence type="ECO:0000256" key="5">
    <source>
        <dbReference type="ARBA" id="ARBA00023242"/>
    </source>
</evidence>
<dbReference type="EMBL" id="OU963863">
    <property type="protein sequence ID" value="CAH0766122.1"/>
    <property type="molecule type" value="Genomic_DNA"/>
</dbReference>